<comment type="similarity">
    <text evidence="2">Belongs to the group II decarboxylase family.</text>
</comment>
<dbReference type="InterPro" id="IPR015424">
    <property type="entry name" value="PyrdxlP-dep_Trfase"/>
</dbReference>
<accession>A0A8H6Q679</accession>
<feature type="compositionally biased region" description="Basic residues" evidence="7">
    <location>
        <begin position="1"/>
        <end position="15"/>
    </location>
</feature>
<evidence type="ECO:0000256" key="3">
    <source>
        <dbReference type="ARBA" id="ARBA00012421"/>
    </source>
</evidence>
<keyword evidence="4 6" id="KW-0663">Pyridoxal phosphate</keyword>
<dbReference type="CDD" id="cd11577">
    <property type="entry name" value="GH71"/>
    <property type="match status" value="1"/>
</dbReference>
<evidence type="ECO:0000256" key="7">
    <source>
        <dbReference type="SAM" id="MobiDB-lite"/>
    </source>
</evidence>
<feature type="region of interest" description="Disordered" evidence="7">
    <location>
        <begin position="864"/>
        <end position="883"/>
    </location>
</feature>
<dbReference type="EMBL" id="JACBAF010002137">
    <property type="protein sequence ID" value="KAF7166564.1"/>
    <property type="molecule type" value="Genomic_DNA"/>
</dbReference>
<dbReference type="PANTHER" id="PTHR43321:SF6">
    <property type="entry name" value="GLUTAMATE DECARBOXYLASE"/>
    <property type="match status" value="1"/>
</dbReference>
<dbReference type="Proteomes" id="UP000630445">
    <property type="component" value="Unassembled WGS sequence"/>
</dbReference>
<evidence type="ECO:0000256" key="6">
    <source>
        <dbReference type="PIRSR" id="PIRSR602129-50"/>
    </source>
</evidence>
<dbReference type="GO" id="GO:0030170">
    <property type="term" value="F:pyridoxal phosphate binding"/>
    <property type="evidence" value="ECO:0007669"/>
    <property type="project" value="InterPro"/>
</dbReference>
<evidence type="ECO:0000256" key="4">
    <source>
        <dbReference type="ARBA" id="ARBA00022898"/>
    </source>
</evidence>
<evidence type="ECO:0000256" key="1">
    <source>
        <dbReference type="ARBA" id="ARBA00001933"/>
    </source>
</evidence>
<dbReference type="GO" id="GO:0004351">
    <property type="term" value="F:glutamate decarboxylase activity"/>
    <property type="evidence" value="ECO:0007669"/>
    <property type="project" value="UniProtKB-EC"/>
</dbReference>
<dbReference type="FunFam" id="4.10.280.50:FF:000001">
    <property type="entry name" value="Glutamate decarboxylase"/>
    <property type="match status" value="1"/>
</dbReference>
<feature type="region of interest" description="Disordered" evidence="7">
    <location>
        <begin position="1"/>
        <end position="20"/>
    </location>
</feature>
<dbReference type="InterPro" id="IPR015421">
    <property type="entry name" value="PyrdxlP-dep_Trfase_major"/>
</dbReference>
<name>A0A8H6Q679_9EURO</name>
<dbReference type="Gene3D" id="4.10.280.50">
    <property type="match status" value="1"/>
</dbReference>
<dbReference type="Pfam" id="PF00282">
    <property type="entry name" value="Pyridoxal_deC"/>
    <property type="match status" value="2"/>
</dbReference>
<keyword evidence="5" id="KW-0456">Lyase</keyword>
<dbReference type="EC" id="4.1.1.15" evidence="3"/>
<dbReference type="SUPFAM" id="SSF53383">
    <property type="entry name" value="PLP-dependent transferases"/>
    <property type="match status" value="1"/>
</dbReference>
<evidence type="ECO:0000256" key="5">
    <source>
        <dbReference type="ARBA" id="ARBA00023239"/>
    </source>
</evidence>
<dbReference type="Gene3D" id="3.20.20.80">
    <property type="entry name" value="Glycosidases"/>
    <property type="match status" value="1"/>
</dbReference>
<dbReference type="InterPro" id="IPR002129">
    <property type="entry name" value="PyrdxlP-dep_de-COase"/>
</dbReference>
<sequence>MVHISRVQKRPKGHHPRETEVTDYVYGTRFAAEDLPHHEMAEQEMPAGVAYRLIKDELSLDGNPLLNLASFVTTYMEDEAQNLMTDAMSKSFIDYEQYPQTANIQNRCINMIADLLHAPTSSDGADVQDAIGTLTVGSSEGIMLATLAMKKRWQNRRKAEGKDSTRPNMVMNSAVQVCWEKAARYFDVEEKYVYCTETRYVIDPEEAVNMVDENTIGICAILGTTYTGHGGFVAPFVNPTLEWDFRLPMVASINVSGHKYGLVYPGVGWVFWRSAEYLPKELIFNVNYLGAEQATFTLNFSKGASNIIGQYYQLIRLGRHGYRSIMQNLTHTADHLAKQLQSLGFIIMSDGAGGGLPLVAYRLPPDENRLWDEYALAHVLRQRGMDRCNVLVEDVKMAMKLLEEMDRSMIEQYIRHSARHRLHAMAGKQDHPVYHGETHSLQGKTGKTHAVANAINFTQETWTNDISAAQAAHIDAFALNIGYGLHNYELILDDAFTVANQRNFSMFLSFDMGQDPLWPADEIVQVIDNYVTGSAYYKHHDDKPLVSTFEGGQIADVWKDVKHNTQSDFFFIPDWSSLGIQAASSSPVVDGLMSWHAWPAGAHDMNTTWDKEYIAALAGRPYIMPVSPWFYTNLPVFHKNWAWRGDDLWFDRWQQVLELSPEYVEIITWNDYGESHYIGPMHEDDLGIFAVGKAPFNYAEGMPHDGWREFLPYVIDLYKSGGKNASLDREGVVSWYRLNPGSACLSGQTTPGQLSSEGTNSSSPRTIMQDRIFYSALLESAADVTVSIGGANKTGSWTDTPSGQKGLYHGSVPIDGKTGDVEVILSRSGELIAQMKGQAITTDCRKNQGYNNWNAWVGSAMSEKNVSSSKNASSDDKKNGSQRSRPVMTLLLGLVLLALV</sequence>
<dbReference type="OrthoDB" id="5152799at2759"/>
<dbReference type="GO" id="GO:0051118">
    <property type="term" value="F:glucan endo-1,3-alpha-glucosidase activity"/>
    <property type="evidence" value="ECO:0007669"/>
    <property type="project" value="InterPro"/>
</dbReference>
<reference evidence="9" key="1">
    <citation type="submission" date="2020-06" db="EMBL/GenBank/DDBJ databases">
        <title>Draft genome sequences of strains closely related to Aspergillus parafelis and Aspergillus hiratsukae.</title>
        <authorList>
            <person name="Dos Santos R.A.C."/>
            <person name="Rivero-Menendez O."/>
            <person name="Steenwyk J.L."/>
            <person name="Mead M.E."/>
            <person name="Goldman G.H."/>
            <person name="Alastruey-Izquierdo A."/>
            <person name="Rokas A."/>
        </authorList>
    </citation>
    <scope>NUCLEOTIDE SEQUENCE</scope>
    <source>
        <strain evidence="8">CNM-CM5793</strain>
        <strain evidence="9">CNM-CM6106</strain>
    </source>
</reference>
<dbReference type="AlphaFoldDB" id="A0A8H6Q679"/>
<proteinExistence type="inferred from homology"/>
<dbReference type="GO" id="GO:0005829">
    <property type="term" value="C:cytosol"/>
    <property type="evidence" value="ECO:0007669"/>
    <property type="project" value="TreeGrafter"/>
</dbReference>
<dbReference type="Gene3D" id="3.90.1150.160">
    <property type="match status" value="1"/>
</dbReference>
<dbReference type="Proteomes" id="UP000662466">
    <property type="component" value="Unassembled WGS sequence"/>
</dbReference>
<dbReference type="InterPro" id="IPR005197">
    <property type="entry name" value="Glyco_hydro_71"/>
</dbReference>
<dbReference type="GO" id="GO:0006538">
    <property type="term" value="P:L-glutamate catabolic process"/>
    <property type="evidence" value="ECO:0007669"/>
    <property type="project" value="TreeGrafter"/>
</dbReference>
<evidence type="ECO:0000313" key="10">
    <source>
        <dbReference type="Proteomes" id="UP000630445"/>
    </source>
</evidence>
<comment type="cofactor">
    <cofactor evidence="1 6">
        <name>pyridoxal 5'-phosphate</name>
        <dbReference type="ChEBI" id="CHEBI:597326"/>
    </cofactor>
</comment>
<organism evidence="9 11">
    <name type="scientific">Aspergillus hiratsukae</name>
    <dbReference type="NCBI Taxonomy" id="1194566"/>
    <lineage>
        <taxon>Eukaryota</taxon>
        <taxon>Fungi</taxon>
        <taxon>Dikarya</taxon>
        <taxon>Ascomycota</taxon>
        <taxon>Pezizomycotina</taxon>
        <taxon>Eurotiomycetes</taxon>
        <taxon>Eurotiomycetidae</taxon>
        <taxon>Eurotiales</taxon>
        <taxon>Aspergillaceae</taxon>
        <taxon>Aspergillus</taxon>
        <taxon>Aspergillus subgen. Fumigati</taxon>
    </lineage>
</organism>
<comment type="caution">
    <text evidence="9">The sequence shown here is derived from an EMBL/GenBank/DDBJ whole genome shotgun (WGS) entry which is preliminary data.</text>
</comment>
<evidence type="ECO:0000256" key="2">
    <source>
        <dbReference type="ARBA" id="ARBA00009533"/>
    </source>
</evidence>
<evidence type="ECO:0000313" key="8">
    <source>
        <dbReference type="EMBL" id="KAF7128410.1"/>
    </source>
</evidence>
<gene>
    <name evidence="8" type="ORF">CNMCM5793_003140</name>
    <name evidence="9" type="ORF">CNMCM6106_002339</name>
</gene>
<dbReference type="Gene3D" id="3.40.640.10">
    <property type="entry name" value="Type I PLP-dependent aspartate aminotransferase-like (Major domain)"/>
    <property type="match status" value="2"/>
</dbReference>
<dbReference type="PANTHER" id="PTHR43321">
    <property type="entry name" value="GLUTAMATE DECARBOXYLASE"/>
    <property type="match status" value="1"/>
</dbReference>
<dbReference type="InterPro" id="IPR010107">
    <property type="entry name" value="Glutamate_decarboxylase"/>
</dbReference>
<dbReference type="Pfam" id="PF03659">
    <property type="entry name" value="Glyco_hydro_71"/>
    <property type="match status" value="1"/>
</dbReference>
<dbReference type="EMBL" id="JACBAD010001926">
    <property type="protein sequence ID" value="KAF7128410.1"/>
    <property type="molecule type" value="Genomic_DNA"/>
</dbReference>
<evidence type="ECO:0000313" key="11">
    <source>
        <dbReference type="Proteomes" id="UP000662466"/>
    </source>
</evidence>
<evidence type="ECO:0000313" key="9">
    <source>
        <dbReference type="EMBL" id="KAF7166564.1"/>
    </source>
</evidence>
<protein>
    <recommendedName>
        <fullName evidence="3">glutamate decarboxylase</fullName>
        <ecNumber evidence="3">4.1.1.15</ecNumber>
    </recommendedName>
</protein>
<feature type="modified residue" description="N6-(pyridoxal phosphate)lysine" evidence="6">
    <location>
        <position position="259"/>
    </location>
</feature>
<keyword evidence="10" id="KW-1185">Reference proteome</keyword>